<dbReference type="Pfam" id="PF13622">
    <property type="entry name" value="4HBT_3"/>
    <property type="match status" value="1"/>
</dbReference>
<dbReference type="SUPFAM" id="SSF54637">
    <property type="entry name" value="Thioesterase/thiol ester dehydrase-isomerase"/>
    <property type="match status" value="2"/>
</dbReference>
<dbReference type="STRING" id="52.CMC5_075620"/>
<evidence type="ECO:0000259" key="2">
    <source>
        <dbReference type="Pfam" id="PF20789"/>
    </source>
</evidence>
<dbReference type="AlphaFoldDB" id="A0A0K1EQX7"/>
<accession>A0A0K1EQX7</accession>
<organism evidence="3 4">
    <name type="scientific">Chondromyces crocatus</name>
    <dbReference type="NCBI Taxonomy" id="52"/>
    <lineage>
        <taxon>Bacteria</taxon>
        <taxon>Pseudomonadati</taxon>
        <taxon>Myxococcota</taxon>
        <taxon>Polyangia</taxon>
        <taxon>Polyangiales</taxon>
        <taxon>Polyangiaceae</taxon>
        <taxon>Chondromyces</taxon>
    </lineage>
</organism>
<dbReference type="InterPro" id="IPR042171">
    <property type="entry name" value="Acyl-CoA_hotdog"/>
</dbReference>
<keyword evidence="4" id="KW-1185">Reference proteome</keyword>
<proteinExistence type="predicted"/>
<evidence type="ECO:0000259" key="1">
    <source>
        <dbReference type="Pfam" id="PF13622"/>
    </source>
</evidence>
<dbReference type="InterPro" id="IPR049449">
    <property type="entry name" value="TesB_ACOT8-like_N"/>
</dbReference>
<sequence>MSIHDLEAATRPRRRDASTFDLEIQDGWQQGRGAYGGVVIASLVRAIEGFAETPDRPLRSLTVELPGPTLVGPAELRVEALRVGSGQSTFAARALQNGEVCAHAVAILAKPRAPSAATFRELTAPPLRPFDETQELPYHTGLFPTFAQHLVYRSDGPFPFSSHEEARVTGWVRPRAAGPMSRGAYLAAMADAWWPATFSRASQPFPIGTVAYTLQIVGSGEPIDPARPLAYRAHVWVQHEGYFVEQRELWTEDGELLALNQQTFAIIK</sequence>
<protein>
    <submittedName>
        <fullName evidence="3">Acyl-CoA thioesterase</fullName>
    </submittedName>
</protein>
<reference evidence="3 4" key="1">
    <citation type="submission" date="2015-07" db="EMBL/GenBank/DDBJ databases">
        <title>Genome analysis of myxobacterium Chondromyces crocatus Cm c5 reveals a high potential for natural compound synthesis and the genetic basis for the loss of fruiting body formation.</title>
        <authorList>
            <person name="Zaburannyi N."/>
            <person name="Bunk B."/>
            <person name="Maier J."/>
            <person name="Overmann J."/>
            <person name="Mueller R."/>
        </authorList>
    </citation>
    <scope>NUCLEOTIDE SEQUENCE [LARGE SCALE GENOMIC DNA]</scope>
    <source>
        <strain evidence="3 4">Cm c5</strain>
    </source>
</reference>
<evidence type="ECO:0000313" key="4">
    <source>
        <dbReference type="Proteomes" id="UP000067626"/>
    </source>
</evidence>
<dbReference type="EMBL" id="CP012159">
    <property type="protein sequence ID" value="AKT43330.1"/>
    <property type="molecule type" value="Genomic_DNA"/>
</dbReference>
<name>A0A0K1EQX7_CHOCO</name>
<dbReference type="Proteomes" id="UP000067626">
    <property type="component" value="Chromosome"/>
</dbReference>
<evidence type="ECO:0000313" key="3">
    <source>
        <dbReference type="EMBL" id="AKT43330.1"/>
    </source>
</evidence>
<gene>
    <name evidence="3" type="ORF">CMC5_075620</name>
</gene>
<dbReference type="Pfam" id="PF20789">
    <property type="entry name" value="4HBT_3C"/>
    <property type="match status" value="1"/>
</dbReference>
<feature type="domain" description="Acyl-CoA thioesterase-like N-terminal HotDog" evidence="1">
    <location>
        <begin position="25"/>
        <end position="107"/>
    </location>
</feature>
<dbReference type="OrthoDB" id="4370297at2"/>
<dbReference type="InterPro" id="IPR029069">
    <property type="entry name" value="HotDog_dom_sf"/>
</dbReference>
<dbReference type="InterPro" id="IPR049450">
    <property type="entry name" value="ACOT8-like_C"/>
</dbReference>
<dbReference type="RefSeq" id="WP_050434816.1">
    <property type="nucleotide sequence ID" value="NZ_CP012159.1"/>
</dbReference>
<feature type="domain" description="Acyl-CoA thioesterase-like C-terminal" evidence="2">
    <location>
        <begin position="132"/>
        <end position="265"/>
    </location>
</feature>
<dbReference type="KEGG" id="ccro:CMC5_075620"/>
<dbReference type="Gene3D" id="2.40.160.210">
    <property type="entry name" value="Acyl-CoA thioesterase, double hotdog domain"/>
    <property type="match status" value="1"/>
</dbReference>